<dbReference type="AlphaFoldDB" id="A0A0E0E1B2"/>
<evidence type="ECO:0000313" key="2">
    <source>
        <dbReference type="EnsemblPlants" id="OMERI06G14500.6"/>
    </source>
</evidence>
<reference evidence="2" key="2">
    <citation type="submission" date="2018-05" db="EMBL/GenBank/DDBJ databases">
        <title>OmerRS3 (Oryza meridionalis Reference Sequence Version 3).</title>
        <authorList>
            <person name="Zhang J."/>
            <person name="Kudrna D."/>
            <person name="Lee S."/>
            <person name="Talag J."/>
            <person name="Welchert J."/>
            <person name="Wing R.A."/>
        </authorList>
    </citation>
    <scope>NUCLEOTIDE SEQUENCE [LARGE SCALE GENOMIC DNA]</scope>
    <source>
        <strain evidence="2">cv. OR44</strain>
    </source>
</reference>
<evidence type="ECO:0000256" key="1">
    <source>
        <dbReference type="SAM" id="SignalP"/>
    </source>
</evidence>
<dbReference type="EnsemblPlants" id="OMERI06G14500.6">
    <property type="protein sequence ID" value="OMERI06G14500.6"/>
    <property type="gene ID" value="OMERI06G14500"/>
</dbReference>
<dbReference type="Proteomes" id="UP000008021">
    <property type="component" value="Chromosome 6"/>
</dbReference>
<feature type="chain" id="PRO_5002357886" evidence="1">
    <location>
        <begin position="24"/>
        <end position="59"/>
    </location>
</feature>
<proteinExistence type="predicted"/>
<feature type="signal peptide" evidence="1">
    <location>
        <begin position="1"/>
        <end position="23"/>
    </location>
</feature>
<name>A0A0E0E1B2_9ORYZ</name>
<accession>A0A0E0E1B2</accession>
<evidence type="ECO:0000313" key="3">
    <source>
        <dbReference type="Proteomes" id="UP000008021"/>
    </source>
</evidence>
<dbReference type="Gramene" id="OMERI06G14500.6">
    <property type="protein sequence ID" value="OMERI06G14500.6"/>
    <property type="gene ID" value="OMERI06G14500"/>
</dbReference>
<dbReference type="HOGENOM" id="CLU_2964850_0_0_1"/>
<keyword evidence="1" id="KW-0732">Signal</keyword>
<reference evidence="2" key="1">
    <citation type="submission" date="2015-04" db="UniProtKB">
        <authorList>
            <consortium name="EnsemblPlants"/>
        </authorList>
    </citation>
    <scope>IDENTIFICATION</scope>
</reference>
<organism evidence="2">
    <name type="scientific">Oryza meridionalis</name>
    <dbReference type="NCBI Taxonomy" id="40149"/>
    <lineage>
        <taxon>Eukaryota</taxon>
        <taxon>Viridiplantae</taxon>
        <taxon>Streptophyta</taxon>
        <taxon>Embryophyta</taxon>
        <taxon>Tracheophyta</taxon>
        <taxon>Spermatophyta</taxon>
        <taxon>Magnoliopsida</taxon>
        <taxon>Liliopsida</taxon>
        <taxon>Poales</taxon>
        <taxon>Poaceae</taxon>
        <taxon>BOP clade</taxon>
        <taxon>Oryzoideae</taxon>
        <taxon>Oryzeae</taxon>
        <taxon>Oryzinae</taxon>
        <taxon>Oryza</taxon>
    </lineage>
</organism>
<sequence length="59" mass="6799">MWAKDVSLSSIFFSCLLPACFLAAPRASERSACRRRRLDYMCTQTALHHAVGDKEWRHT</sequence>
<keyword evidence="3" id="KW-1185">Reference proteome</keyword>
<protein>
    <submittedName>
        <fullName evidence="2">Uncharacterized protein</fullName>
    </submittedName>
</protein>